<evidence type="ECO:0000256" key="2">
    <source>
        <dbReference type="SAM" id="Phobius"/>
    </source>
</evidence>
<dbReference type="Pfam" id="PF14559">
    <property type="entry name" value="TPR_19"/>
    <property type="match status" value="2"/>
</dbReference>
<dbReference type="GO" id="GO:0051301">
    <property type="term" value="P:cell division"/>
    <property type="evidence" value="ECO:0007669"/>
    <property type="project" value="TreeGrafter"/>
</dbReference>
<feature type="transmembrane region" description="Helical" evidence="2">
    <location>
        <begin position="21"/>
        <end position="44"/>
    </location>
</feature>
<comment type="caution">
    <text evidence="3">The sequence shown here is derived from an EMBL/GenBank/DDBJ whole genome shotgun (WGS) entry which is preliminary data.</text>
</comment>
<feature type="repeat" description="TPR" evidence="1">
    <location>
        <begin position="233"/>
        <end position="266"/>
    </location>
</feature>
<proteinExistence type="predicted"/>
<protein>
    <submittedName>
        <fullName evidence="3">Tetratricopeptide repeat protein</fullName>
    </submittedName>
</protein>
<evidence type="ECO:0000256" key="1">
    <source>
        <dbReference type="PROSITE-ProRule" id="PRU00339"/>
    </source>
</evidence>
<keyword evidence="2" id="KW-0812">Transmembrane</keyword>
<sequence>MVAFHGTPEDCSMQTGISLRLMRLTGIGCIMVVFLLSACAGTGLQRKNPVLSPGSEDSLGQASERAFAAALFLSAEGDYSGALQGYRKLLEKQPGSAAIWFSAARAFHALGSLDSARVYSEKSVELNSRNRYYLGLLATIAHQEEDYLRAIAVHRELSNLERGNTELLGYLAMEYLAAQQPAEALKVFEEILALDPRNEMARFHSLLLEIRMERYPEAIASLRKMMGEDGGSDRLRLTLGELYLRTGDYQKAAVTFRDAVARSPGFVPGWLALLDVSVRSGEQTVFLSDLSRYYDTSLQGLEKQLELARYYLAKAANDPLYLEPSAAMLDALSRRHPESPDPLALSGFSKLSRGAALGAAEDFRRAVAIKPEKAEFREYLVGALLAGKQYEDALREVRLARRRLSRSTLRFSVLEGFVLFQADRPLDAAQLLRRALLKPAIREKEHRALRLKALGTLAFCYDQLERPRKSIPLYQMMLKLDPSNALVMNNLAYTLASLQEDLARARELAETAVAGEPESGVYLDTLGWILYLQGEYLSALTVLEKAATLEPGEAEIFSHLGALYLKLDNPEKAGEMQRKAQMLMEQTP</sequence>
<dbReference type="Proteomes" id="UP000279908">
    <property type="component" value="Unassembled WGS sequence"/>
</dbReference>
<keyword evidence="1" id="KW-0802">TPR repeat</keyword>
<keyword evidence="2" id="KW-0472">Membrane</keyword>
<dbReference type="InterPro" id="IPR019734">
    <property type="entry name" value="TPR_rpt"/>
</dbReference>
<dbReference type="AlphaFoldDB" id="A0A3S0LQQ1"/>
<gene>
    <name evidence="3" type="ORF">EKD02_03560</name>
</gene>
<dbReference type="Gene3D" id="1.25.40.10">
    <property type="entry name" value="Tetratricopeptide repeat domain"/>
    <property type="match status" value="3"/>
</dbReference>
<reference evidence="3 4" key="1">
    <citation type="submission" date="2018-12" db="EMBL/GenBank/DDBJ databases">
        <authorList>
            <person name="Lunina O.N."/>
            <person name="Grouzdev D.S."/>
            <person name="Gorlenko V.M."/>
            <person name="Savvichev A.S."/>
        </authorList>
    </citation>
    <scope>NUCLEOTIDE SEQUENCE [LARGE SCALE GENOMIC DNA]</scope>
    <source>
        <strain evidence="3 4">BrKhr-17</strain>
    </source>
</reference>
<dbReference type="EMBL" id="RXYK01000003">
    <property type="protein sequence ID" value="RTY39182.1"/>
    <property type="molecule type" value="Genomic_DNA"/>
</dbReference>
<feature type="repeat" description="TPR" evidence="1">
    <location>
        <begin position="165"/>
        <end position="198"/>
    </location>
</feature>
<name>A0A3S0LQQ1_CHLPH</name>
<dbReference type="PANTHER" id="PTHR12558:SF44">
    <property type="entry name" value="TETRATRICOPEPTIDE REPEAT-CONTAINING PROTEIN"/>
    <property type="match status" value="1"/>
</dbReference>
<evidence type="ECO:0000313" key="4">
    <source>
        <dbReference type="Proteomes" id="UP000279908"/>
    </source>
</evidence>
<accession>A0A3S0LQQ1</accession>
<dbReference type="SUPFAM" id="SSF48452">
    <property type="entry name" value="TPR-like"/>
    <property type="match status" value="3"/>
</dbReference>
<dbReference type="SMART" id="SM00028">
    <property type="entry name" value="TPR"/>
    <property type="match status" value="8"/>
</dbReference>
<dbReference type="PROSITE" id="PS50005">
    <property type="entry name" value="TPR"/>
    <property type="match status" value="2"/>
</dbReference>
<organism evidence="3 4">
    <name type="scientific">Chlorobium phaeovibrioides</name>
    <dbReference type="NCBI Taxonomy" id="1094"/>
    <lineage>
        <taxon>Bacteria</taxon>
        <taxon>Pseudomonadati</taxon>
        <taxon>Chlorobiota</taxon>
        <taxon>Chlorobiia</taxon>
        <taxon>Chlorobiales</taxon>
        <taxon>Chlorobiaceae</taxon>
        <taxon>Chlorobium/Pelodictyon group</taxon>
        <taxon>Chlorobium</taxon>
    </lineage>
</organism>
<evidence type="ECO:0000313" key="3">
    <source>
        <dbReference type="EMBL" id="RTY39182.1"/>
    </source>
</evidence>
<dbReference type="PANTHER" id="PTHR12558">
    <property type="entry name" value="CELL DIVISION CYCLE 16,23,27"/>
    <property type="match status" value="1"/>
</dbReference>
<dbReference type="InterPro" id="IPR011990">
    <property type="entry name" value="TPR-like_helical_dom_sf"/>
</dbReference>
<keyword evidence="2" id="KW-1133">Transmembrane helix</keyword>